<dbReference type="InterPro" id="IPR001911">
    <property type="entry name" value="Ribosomal_bS21"/>
</dbReference>
<keyword evidence="3 5" id="KW-0687">Ribonucleoprotein</keyword>
<evidence type="ECO:0000256" key="4">
    <source>
        <dbReference type="ARBA" id="ARBA00035135"/>
    </source>
</evidence>
<dbReference type="InterPro" id="IPR038380">
    <property type="entry name" value="Ribosomal_bS21_sf"/>
</dbReference>
<dbReference type="GO" id="GO:0003735">
    <property type="term" value="F:structural constituent of ribosome"/>
    <property type="evidence" value="ECO:0007669"/>
    <property type="project" value="InterPro"/>
</dbReference>
<dbReference type="Gene3D" id="1.20.5.1150">
    <property type="entry name" value="Ribosomal protein S8"/>
    <property type="match status" value="1"/>
</dbReference>
<reference evidence="7" key="1">
    <citation type="submission" date="2020-07" db="EMBL/GenBank/DDBJ databases">
        <title>Huge and variable diversity of episymbiotic CPR bacteria and DPANN archaea in groundwater ecosystems.</title>
        <authorList>
            <person name="He C.Y."/>
            <person name="Keren R."/>
            <person name="Whittaker M."/>
            <person name="Farag I.F."/>
            <person name="Doudna J."/>
            <person name="Cate J.H.D."/>
            <person name="Banfield J.F."/>
        </authorList>
    </citation>
    <scope>NUCLEOTIDE SEQUENCE</scope>
    <source>
        <strain evidence="7">NC_groundwater_1520_Pr4_B-0.1um_53_5</strain>
    </source>
</reference>
<evidence type="ECO:0000256" key="6">
    <source>
        <dbReference type="RuleBase" id="RU000667"/>
    </source>
</evidence>
<dbReference type="GO" id="GO:1990904">
    <property type="term" value="C:ribonucleoprotein complex"/>
    <property type="evidence" value="ECO:0007669"/>
    <property type="project" value="UniProtKB-KW"/>
</dbReference>
<dbReference type="GO" id="GO:0006412">
    <property type="term" value="P:translation"/>
    <property type="evidence" value="ECO:0007669"/>
    <property type="project" value="UniProtKB-UniRule"/>
</dbReference>
<sequence>MHDSDSFEKALRIFKRKCIKEGLLADMRKGEFFSKPSVRKKVKSAKARSRKARFGM</sequence>
<dbReference type="AlphaFoldDB" id="A0A933ML43"/>
<evidence type="ECO:0000256" key="5">
    <source>
        <dbReference type="HAMAP-Rule" id="MF_00358"/>
    </source>
</evidence>
<evidence type="ECO:0000256" key="1">
    <source>
        <dbReference type="ARBA" id="ARBA00006640"/>
    </source>
</evidence>
<evidence type="ECO:0000313" key="8">
    <source>
        <dbReference type="Proteomes" id="UP000736328"/>
    </source>
</evidence>
<dbReference type="EMBL" id="JACQXR010000120">
    <property type="protein sequence ID" value="MBI4727385.1"/>
    <property type="molecule type" value="Genomic_DNA"/>
</dbReference>
<dbReference type="PRINTS" id="PR00976">
    <property type="entry name" value="RIBOSOMALS21"/>
</dbReference>
<evidence type="ECO:0000256" key="2">
    <source>
        <dbReference type="ARBA" id="ARBA00022980"/>
    </source>
</evidence>
<dbReference type="Pfam" id="PF01165">
    <property type="entry name" value="Ribosomal_S21"/>
    <property type="match status" value="1"/>
</dbReference>
<dbReference type="GO" id="GO:0005840">
    <property type="term" value="C:ribosome"/>
    <property type="evidence" value="ECO:0007669"/>
    <property type="project" value="UniProtKB-KW"/>
</dbReference>
<protein>
    <recommendedName>
        <fullName evidence="4 5">Small ribosomal subunit protein bS21</fullName>
    </recommendedName>
</protein>
<keyword evidence="2 5" id="KW-0689">Ribosomal protein</keyword>
<accession>A0A933ML43</accession>
<proteinExistence type="inferred from homology"/>
<dbReference type="HAMAP" id="MF_00358">
    <property type="entry name" value="Ribosomal_bS21"/>
    <property type="match status" value="1"/>
</dbReference>
<dbReference type="Proteomes" id="UP000736328">
    <property type="component" value="Unassembled WGS sequence"/>
</dbReference>
<comment type="caution">
    <text evidence="7">The sequence shown here is derived from an EMBL/GenBank/DDBJ whole genome shotgun (WGS) entry which is preliminary data.</text>
</comment>
<comment type="similarity">
    <text evidence="1 5 6">Belongs to the bacterial ribosomal protein bS21 family.</text>
</comment>
<gene>
    <name evidence="5 7" type="primary">rpsU</name>
    <name evidence="7" type="ORF">HY768_09245</name>
</gene>
<organism evidence="7 8">
    <name type="scientific">candidate division TA06 bacterium</name>
    <dbReference type="NCBI Taxonomy" id="2250710"/>
    <lineage>
        <taxon>Bacteria</taxon>
        <taxon>Bacteria division TA06</taxon>
    </lineage>
</organism>
<name>A0A933ML43_UNCT6</name>
<evidence type="ECO:0000256" key="3">
    <source>
        <dbReference type="ARBA" id="ARBA00023274"/>
    </source>
</evidence>
<dbReference type="NCBIfam" id="TIGR00030">
    <property type="entry name" value="S21p"/>
    <property type="match status" value="1"/>
</dbReference>
<evidence type="ECO:0000313" key="7">
    <source>
        <dbReference type="EMBL" id="MBI4727385.1"/>
    </source>
</evidence>